<dbReference type="EMBL" id="LVYI01000002">
    <property type="protein sequence ID" value="OAP62560.1"/>
    <property type="molecule type" value="Genomic_DNA"/>
</dbReference>
<proteinExistence type="predicted"/>
<dbReference type="Proteomes" id="UP000078343">
    <property type="component" value="Unassembled WGS sequence"/>
</dbReference>
<evidence type="ECO:0000313" key="3">
    <source>
        <dbReference type="Proteomes" id="UP000078343"/>
    </source>
</evidence>
<dbReference type="RefSeq" id="XP_018695927.1">
    <property type="nucleotide sequence ID" value="XM_018833303.1"/>
</dbReference>
<feature type="region of interest" description="Disordered" evidence="1">
    <location>
        <begin position="50"/>
        <end position="101"/>
    </location>
</feature>
<gene>
    <name evidence="2" type="ORF">AYL99_01787</name>
</gene>
<feature type="compositionally biased region" description="Basic and acidic residues" evidence="1">
    <location>
        <begin position="200"/>
        <end position="209"/>
    </location>
</feature>
<name>A0A178ZRX3_9EURO</name>
<reference evidence="2 3" key="1">
    <citation type="submission" date="2016-04" db="EMBL/GenBank/DDBJ databases">
        <title>Draft genome of Fonsecaea erecta CBS 125763.</title>
        <authorList>
            <person name="Weiss V.A."/>
            <person name="Vicente V.A."/>
            <person name="Raittz R.T."/>
            <person name="Moreno L.F."/>
            <person name="De Souza E.M."/>
            <person name="Pedrosa F.O."/>
            <person name="Steffens M.B."/>
            <person name="Faoro H."/>
            <person name="Tadra-Sfeir M.Z."/>
            <person name="Najafzadeh M.J."/>
            <person name="Felipe M.S."/>
            <person name="Teixeira M."/>
            <person name="Sun J."/>
            <person name="Xi L."/>
            <person name="Gomes R."/>
            <person name="De Azevedo C.M."/>
            <person name="Salgado C.G."/>
            <person name="Da Silva M.B."/>
            <person name="Nascimento M.F."/>
            <person name="Queiroz-Telles F."/>
            <person name="Attili D.S."/>
            <person name="Gorbushina A."/>
        </authorList>
    </citation>
    <scope>NUCLEOTIDE SEQUENCE [LARGE SCALE GENOMIC DNA]</scope>
    <source>
        <strain evidence="2 3">CBS 125763</strain>
    </source>
</reference>
<feature type="region of interest" description="Disordered" evidence="1">
    <location>
        <begin position="344"/>
        <end position="376"/>
    </location>
</feature>
<evidence type="ECO:0008006" key="4">
    <source>
        <dbReference type="Google" id="ProtNLM"/>
    </source>
</evidence>
<dbReference type="AlphaFoldDB" id="A0A178ZRX3"/>
<feature type="compositionally biased region" description="Basic and acidic residues" evidence="1">
    <location>
        <begin position="61"/>
        <end position="70"/>
    </location>
</feature>
<feature type="region of interest" description="Disordered" evidence="1">
    <location>
        <begin position="161"/>
        <end position="244"/>
    </location>
</feature>
<protein>
    <recommendedName>
        <fullName evidence="4">BZIP domain-containing protein</fullName>
    </recommendedName>
</protein>
<feature type="compositionally biased region" description="Low complexity" evidence="1">
    <location>
        <begin position="50"/>
        <end position="60"/>
    </location>
</feature>
<dbReference type="GeneID" id="30005957"/>
<feature type="compositionally biased region" description="Polar residues" evidence="1">
    <location>
        <begin position="170"/>
        <end position="183"/>
    </location>
</feature>
<sequence>MDGLTDTETTYVHLEPDVVVRLDLRDQDTITRKRNRDAQRNHRELKRMAAAAAAAANRSAAGEKPKDTGSRTRWGHRKPTQQSTFEEGEHSSRPDEILDMTNPMFLGTTNKTLMDLDSVFDESWSSLSMMQPGLGEPAAQPNAIVSLAPQPDSSFNSFYNRCQTPDRQHANWGQGQNTMSTAPQAAHDTQYGHPPTLPDHAVKTADKIVEAGPHGSQDTHLGSSISEEKKSQQSSFDAKQPENQIQDGRFESILEAVESAGFYSFDEMAAAYYTSSLGNDSSLRATQKFSRERELKSLLRALNQSAKDWSAREAWAYQEETLDSARRILSDELSKLAEKRLSQVNPSAVESNNSSSSSSAPLSCSSSSSSSSSGSGENSYSLISENFERLLQDGKINQLLKQEIIMLRQTVPDAFDHLAKLAQNANISQPLNSRIVAVFLHLLIHRGR</sequence>
<feature type="compositionally biased region" description="Basic and acidic residues" evidence="1">
    <location>
        <begin position="87"/>
        <end position="96"/>
    </location>
</feature>
<organism evidence="2 3">
    <name type="scientific">Fonsecaea erecta</name>
    <dbReference type="NCBI Taxonomy" id="1367422"/>
    <lineage>
        <taxon>Eukaryota</taxon>
        <taxon>Fungi</taxon>
        <taxon>Dikarya</taxon>
        <taxon>Ascomycota</taxon>
        <taxon>Pezizomycotina</taxon>
        <taxon>Eurotiomycetes</taxon>
        <taxon>Chaetothyriomycetidae</taxon>
        <taxon>Chaetothyriales</taxon>
        <taxon>Herpotrichiellaceae</taxon>
        <taxon>Fonsecaea</taxon>
    </lineage>
</organism>
<dbReference type="OrthoDB" id="4961077at2759"/>
<accession>A0A178ZRX3</accession>
<evidence type="ECO:0000256" key="1">
    <source>
        <dbReference type="SAM" id="MobiDB-lite"/>
    </source>
</evidence>
<comment type="caution">
    <text evidence="2">The sequence shown here is derived from an EMBL/GenBank/DDBJ whole genome shotgun (WGS) entry which is preliminary data.</text>
</comment>
<keyword evidence="3" id="KW-1185">Reference proteome</keyword>
<evidence type="ECO:0000313" key="2">
    <source>
        <dbReference type="EMBL" id="OAP62560.1"/>
    </source>
</evidence>